<keyword evidence="2" id="KW-1185">Reference proteome</keyword>
<proteinExistence type="predicted"/>
<organism evidence="1 2">
    <name type="scientific">Eretmocerus hayati</name>
    <dbReference type="NCBI Taxonomy" id="131215"/>
    <lineage>
        <taxon>Eukaryota</taxon>
        <taxon>Metazoa</taxon>
        <taxon>Ecdysozoa</taxon>
        <taxon>Arthropoda</taxon>
        <taxon>Hexapoda</taxon>
        <taxon>Insecta</taxon>
        <taxon>Pterygota</taxon>
        <taxon>Neoptera</taxon>
        <taxon>Endopterygota</taxon>
        <taxon>Hymenoptera</taxon>
        <taxon>Apocrita</taxon>
        <taxon>Proctotrupomorpha</taxon>
        <taxon>Chalcidoidea</taxon>
        <taxon>Aphelinidae</taxon>
        <taxon>Aphelininae</taxon>
        <taxon>Eretmocerus</taxon>
    </lineage>
</organism>
<sequence>MGTIFLDWNKDWLPGPHPKTEAEFIEAAKKYNLHPYEYKPYDDDGYGYGDYPELPLKGVALRDPFYPYDNPVHKRNFNEPDVIIRKCGLWSIGVELLVKCDRTTDANSCRATIDISSRMLTRF</sequence>
<accession>A0ACC2N637</accession>
<reference evidence="1" key="1">
    <citation type="submission" date="2023-04" db="EMBL/GenBank/DDBJ databases">
        <title>A chromosome-level genome assembly of the parasitoid wasp Eretmocerus hayati.</title>
        <authorList>
            <person name="Zhong Y."/>
            <person name="Liu S."/>
            <person name="Liu Y."/>
        </authorList>
    </citation>
    <scope>NUCLEOTIDE SEQUENCE</scope>
    <source>
        <strain evidence="1">ZJU_SS_LIU_2023</strain>
    </source>
</reference>
<name>A0ACC2N637_9HYME</name>
<evidence type="ECO:0000313" key="2">
    <source>
        <dbReference type="Proteomes" id="UP001239111"/>
    </source>
</evidence>
<protein>
    <submittedName>
        <fullName evidence="1">Uncharacterized protein</fullName>
    </submittedName>
</protein>
<gene>
    <name evidence="1" type="ORF">QAD02_008208</name>
</gene>
<dbReference type="Proteomes" id="UP001239111">
    <property type="component" value="Chromosome 4"/>
</dbReference>
<evidence type="ECO:0000313" key="1">
    <source>
        <dbReference type="EMBL" id="KAJ8666546.1"/>
    </source>
</evidence>
<dbReference type="EMBL" id="CM056744">
    <property type="protein sequence ID" value="KAJ8666546.1"/>
    <property type="molecule type" value="Genomic_DNA"/>
</dbReference>
<comment type="caution">
    <text evidence="1">The sequence shown here is derived from an EMBL/GenBank/DDBJ whole genome shotgun (WGS) entry which is preliminary data.</text>
</comment>